<feature type="compositionally biased region" description="Low complexity" evidence="1">
    <location>
        <begin position="1"/>
        <end position="16"/>
    </location>
</feature>
<gene>
    <name evidence="2" type="ORF">BDV29DRAFT_180598</name>
</gene>
<feature type="region of interest" description="Disordered" evidence="1">
    <location>
        <begin position="173"/>
        <end position="359"/>
    </location>
</feature>
<feature type="compositionally biased region" description="Basic and acidic residues" evidence="1">
    <location>
        <begin position="173"/>
        <end position="193"/>
    </location>
</feature>
<dbReference type="OrthoDB" id="5386674at2759"/>
<reference evidence="2 3" key="1">
    <citation type="submission" date="2019-04" db="EMBL/GenBank/DDBJ databases">
        <title>Friends and foes A comparative genomics study of 23 Aspergillus species from section Flavi.</title>
        <authorList>
            <consortium name="DOE Joint Genome Institute"/>
            <person name="Kjaerbolling I."/>
            <person name="Vesth T."/>
            <person name="Frisvad J.C."/>
            <person name="Nybo J.L."/>
            <person name="Theobald S."/>
            <person name="Kildgaard S."/>
            <person name="Isbrandt T."/>
            <person name="Kuo A."/>
            <person name="Sato A."/>
            <person name="Lyhne E.K."/>
            <person name="Kogle M.E."/>
            <person name="Wiebenga A."/>
            <person name="Kun R.S."/>
            <person name="Lubbers R.J."/>
            <person name="Makela M.R."/>
            <person name="Barry K."/>
            <person name="Chovatia M."/>
            <person name="Clum A."/>
            <person name="Daum C."/>
            <person name="Haridas S."/>
            <person name="He G."/>
            <person name="LaButti K."/>
            <person name="Lipzen A."/>
            <person name="Mondo S."/>
            <person name="Riley R."/>
            <person name="Salamov A."/>
            <person name="Simmons B.A."/>
            <person name="Magnuson J.K."/>
            <person name="Henrissat B."/>
            <person name="Mortensen U.H."/>
            <person name="Larsen T.O."/>
            <person name="Devries R.P."/>
            <person name="Grigoriev I.V."/>
            <person name="Machida M."/>
            <person name="Baker S.E."/>
            <person name="Andersen M.R."/>
        </authorList>
    </citation>
    <scope>NUCLEOTIDE SEQUENCE [LARGE SCALE GENOMIC DNA]</scope>
    <source>
        <strain evidence="2 3">CBS 151.66</strain>
    </source>
</reference>
<feature type="compositionally biased region" description="Basic and acidic residues" evidence="1">
    <location>
        <begin position="629"/>
        <end position="641"/>
    </location>
</feature>
<evidence type="ECO:0000313" key="3">
    <source>
        <dbReference type="Proteomes" id="UP000326565"/>
    </source>
</evidence>
<name>A0A5N5WSD1_9EURO</name>
<feature type="compositionally biased region" description="Polar residues" evidence="1">
    <location>
        <begin position="407"/>
        <end position="439"/>
    </location>
</feature>
<feature type="compositionally biased region" description="Polar residues" evidence="1">
    <location>
        <begin position="580"/>
        <end position="589"/>
    </location>
</feature>
<feature type="compositionally biased region" description="Polar residues" evidence="1">
    <location>
        <begin position="655"/>
        <end position="665"/>
    </location>
</feature>
<sequence length="853" mass="92876">MHAHPSKPSSSSHPMMGQSNLSKRPRRSSLAQHLQRILHVDGLGNRHGLGSQVLSDAPTPQQEQFTEQRTQEPRTYRDVDDKSPYALTKKHISYSYTSLGSRRKTSQGEHPENPAELSAHQISLCEPHTSSNPKETPDKSDICVSPTWNNISTQKKERRATLRLEAERLELEKRLMKLESTKDPSSLRRESRRLTKKQPFGSSSRGSSISADESRASKRFSSIFSSSRRSSRSRSSSLNEDDKAHPRHQPLGSGETSRPDRKSQPTTPSLSTTLPERFGTAISKELAVQSNPLIPNQLSPSLLHESQPKVGTTAVQGTGSRNISREDEHGQEPGRDEQSVAGEHISIGTPNPQASNPPAELDRLSFAATLNLEQRVSDKVQSSGSHTQLSSPQNATARAEDYREPGTINSSKSRQTSVTPSSTTHSRLRNSLTALQPGSSRRAPVRASPANMAQPRHKRFTSSPLAGFPTMHIQTDSFPDIVSAEQASACFFGTSRAEPSIVSEFGVPFDTNPPHSTSLLPLSNPNDRHDKQAPNSHLEVTGNPKGSLRARLLNGSKLSENSPRLNFSTAAPSPHPGKLSMSNQRSYQRVQHAAEPAKTQSSGSSSNALSCSSKHVSAGKGHTAKTTLKGKDTVPFRRNPDSGDQYMPPLPQRSPPNALNHGTEQSSASLSTSLSHDPESDEYNTADEAASSGSESYFAVKRPEVASASINFSTSSNKCPTSGSYNATQTMGSNVADLQSKKAAETPKQLQGDQLVAKLFVICCHCKFWHDMPSGVYAKLALPTNFSAISVGDMPASSMESQITELASQKKASVSRTAQLSGTVVRCCWCEHHMSRMCCQGWTTIVHLRERHH</sequence>
<evidence type="ECO:0000256" key="1">
    <source>
        <dbReference type="SAM" id="MobiDB-lite"/>
    </source>
</evidence>
<feature type="compositionally biased region" description="Polar residues" evidence="1">
    <location>
        <begin position="288"/>
        <end position="300"/>
    </location>
</feature>
<dbReference type="EMBL" id="ML732296">
    <property type="protein sequence ID" value="KAB8070627.1"/>
    <property type="molecule type" value="Genomic_DNA"/>
</dbReference>
<feature type="region of interest" description="Disordered" evidence="1">
    <location>
        <begin position="512"/>
        <end position="695"/>
    </location>
</feature>
<keyword evidence="3" id="KW-1185">Reference proteome</keyword>
<feature type="compositionally biased region" description="Basic and acidic residues" evidence="1">
    <location>
        <begin position="323"/>
        <end position="338"/>
    </location>
</feature>
<feature type="region of interest" description="Disordered" evidence="1">
    <location>
        <begin position="376"/>
        <end position="467"/>
    </location>
</feature>
<feature type="compositionally biased region" description="Low complexity" evidence="1">
    <location>
        <begin position="265"/>
        <end position="275"/>
    </location>
</feature>
<feature type="compositionally biased region" description="Polar residues" evidence="1">
    <location>
        <begin position="376"/>
        <end position="396"/>
    </location>
</feature>
<feature type="compositionally biased region" description="Low complexity" evidence="1">
    <location>
        <begin position="58"/>
        <end position="68"/>
    </location>
</feature>
<feature type="compositionally biased region" description="Low complexity" evidence="1">
    <location>
        <begin position="666"/>
        <end position="675"/>
    </location>
</feature>
<accession>A0A5N5WSD1</accession>
<feature type="compositionally biased region" description="Polar residues" evidence="1">
    <location>
        <begin position="556"/>
        <end position="571"/>
    </location>
</feature>
<feature type="compositionally biased region" description="Polar residues" evidence="1">
    <location>
        <begin position="513"/>
        <end position="525"/>
    </location>
</feature>
<dbReference type="Proteomes" id="UP000326565">
    <property type="component" value="Unassembled WGS sequence"/>
</dbReference>
<evidence type="ECO:0000313" key="2">
    <source>
        <dbReference type="EMBL" id="KAB8070627.1"/>
    </source>
</evidence>
<organism evidence="2 3">
    <name type="scientific">Aspergillus leporis</name>
    <dbReference type="NCBI Taxonomy" id="41062"/>
    <lineage>
        <taxon>Eukaryota</taxon>
        <taxon>Fungi</taxon>
        <taxon>Dikarya</taxon>
        <taxon>Ascomycota</taxon>
        <taxon>Pezizomycotina</taxon>
        <taxon>Eurotiomycetes</taxon>
        <taxon>Eurotiomycetidae</taxon>
        <taxon>Eurotiales</taxon>
        <taxon>Aspergillaceae</taxon>
        <taxon>Aspergillus</taxon>
        <taxon>Aspergillus subgen. Circumdati</taxon>
    </lineage>
</organism>
<feature type="region of interest" description="Disordered" evidence="1">
    <location>
        <begin position="1"/>
        <end position="158"/>
    </location>
</feature>
<feature type="compositionally biased region" description="Basic and acidic residues" evidence="1">
    <location>
        <begin position="69"/>
        <end position="83"/>
    </location>
</feature>
<feature type="compositionally biased region" description="Low complexity" evidence="1">
    <location>
        <begin position="601"/>
        <end position="613"/>
    </location>
</feature>
<protein>
    <submittedName>
        <fullName evidence="2">Uncharacterized protein</fullName>
    </submittedName>
</protein>
<feature type="compositionally biased region" description="Low complexity" evidence="1">
    <location>
        <begin position="219"/>
        <end position="237"/>
    </location>
</feature>
<feature type="compositionally biased region" description="Low complexity" evidence="1">
    <location>
        <begin position="202"/>
        <end position="211"/>
    </location>
</feature>
<dbReference type="AlphaFoldDB" id="A0A5N5WSD1"/>
<feature type="compositionally biased region" description="Polar residues" evidence="1">
    <location>
        <begin position="309"/>
        <end position="322"/>
    </location>
</feature>
<proteinExistence type="predicted"/>